<dbReference type="PANTHER" id="PTHR43265">
    <property type="entry name" value="ESTERASE ESTD"/>
    <property type="match status" value="1"/>
</dbReference>
<dbReference type="InterPro" id="IPR053145">
    <property type="entry name" value="AB_hydrolase_Est10"/>
</dbReference>
<evidence type="ECO:0000256" key="1">
    <source>
        <dbReference type="SAM" id="SignalP"/>
    </source>
</evidence>
<name>A0ABW9J6T8_9SPHI</name>
<protein>
    <submittedName>
        <fullName evidence="4">DUF3887 domain-containing protein</fullName>
    </submittedName>
</protein>
<dbReference type="Pfam" id="PF12146">
    <property type="entry name" value="Hydrolase_4"/>
    <property type="match status" value="1"/>
</dbReference>
<keyword evidence="5" id="KW-1185">Reference proteome</keyword>
<dbReference type="InterPro" id="IPR029058">
    <property type="entry name" value="AB_hydrolase_fold"/>
</dbReference>
<evidence type="ECO:0000259" key="3">
    <source>
        <dbReference type="Pfam" id="PF13026"/>
    </source>
</evidence>
<feature type="domain" description="DUF3887" evidence="3">
    <location>
        <begin position="29"/>
        <end position="118"/>
    </location>
</feature>
<dbReference type="SUPFAM" id="SSF53474">
    <property type="entry name" value="alpha/beta-Hydrolases"/>
    <property type="match status" value="1"/>
</dbReference>
<gene>
    <name evidence="4" type="ORF">E6A44_010105</name>
</gene>
<dbReference type="InterPro" id="IPR024981">
    <property type="entry name" value="DUF3887"/>
</dbReference>
<feature type="signal peptide" evidence="1">
    <location>
        <begin position="1"/>
        <end position="19"/>
    </location>
</feature>
<feature type="domain" description="Serine aminopeptidase S33" evidence="2">
    <location>
        <begin position="225"/>
        <end position="402"/>
    </location>
</feature>
<reference evidence="4 5" key="1">
    <citation type="submission" date="2024-12" db="EMBL/GenBank/DDBJ databases">
        <authorList>
            <person name="Hu S."/>
        </authorList>
    </citation>
    <scope>NUCLEOTIDE SEQUENCE [LARGE SCALE GENOMIC DNA]</scope>
    <source>
        <strain evidence="4 5">THG-T11</strain>
    </source>
</reference>
<dbReference type="Gene3D" id="3.40.50.1820">
    <property type="entry name" value="alpha/beta hydrolase"/>
    <property type="match status" value="1"/>
</dbReference>
<dbReference type="Gene3D" id="3.10.450.590">
    <property type="match status" value="1"/>
</dbReference>
<dbReference type="Pfam" id="PF13026">
    <property type="entry name" value="DUF3887"/>
    <property type="match status" value="1"/>
</dbReference>
<proteinExistence type="predicted"/>
<feature type="chain" id="PRO_5045066579" evidence="1">
    <location>
        <begin position="20"/>
        <end position="436"/>
    </location>
</feature>
<keyword evidence="1" id="KW-0732">Signal</keyword>
<evidence type="ECO:0000313" key="5">
    <source>
        <dbReference type="Proteomes" id="UP001517247"/>
    </source>
</evidence>
<evidence type="ECO:0000259" key="2">
    <source>
        <dbReference type="Pfam" id="PF12146"/>
    </source>
</evidence>
<sequence length="436" mass="48647">MKKFFLLSAFLLFALTSFSQNVFSLFGKANNFFDLIAAGKYEEAHAYFSEEGKTKITTENLKQFWANMEGRLGKVKSIDASGSRNQGEYYAVTVNGEFQYDKQDFVLLFDKTEKLVGLHLPPKAVTYRAPGYADSTLYKEKSTYIEWPGHQLAAVITTPKDGNSFPIVVLVHGSGPNDMDETIGPNKPFKDIAAGLAVNGIASVRYVKRTVIYPQEFGKSYTVKEEVLDDALQAIALAKKVEGVDLKQVYVLGHSLGGMLAPRIATLAPDLKGIILAAAPARSLSDIIIEQNKYMVAQSKDTSAVMQQNLQNAIAEIEKTKLTKLAPNMKPDSTLLGLPASYWVDLNNYNQVEVAKKLKQRIFILQGGYDFQVSETDFNLWKEALGSKSNVSFKLYPDFNHLFSQQEAKGNMLQYQKPSNVEQRTIEDLANWIKEL</sequence>
<dbReference type="EMBL" id="SSHJ02000006">
    <property type="protein sequence ID" value="MFN0255925.1"/>
    <property type="molecule type" value="Genomic_DNA"/>
</dbReference>
<accession>A0ABW9J6T8</accession>
<dbReference type="InterPro" id="IPR022742">
    <property type="entry name" value="Hydrolase_4"/>
</dbReference>
<dbReference type="RefSeq" id="WP_138723037.1">
    <property type="nucleotide sequence ID" value="NZ_SSHJ02000006.1"/>
</dbReference>
<evidence type="ECO:0000313" key="4">
    <source>
        <dbReference type="EMBL" id="MFN0255925.1"/>
    </source>
</evidence>
<dbReference type="Proteomes" id="UP001517247">
    <property type="component" value="Unassembled WGS sequence"/>
</dbReference>
<comment type="caution">
    <text evidence="4">The sequence shown here is derived from an EMBL/GenBank/DDBJ whole genome shotgun (WGS) entry which is preliminary data.</text>
</comment>
<dbReference type="PANTHER" id="PTHR43265:SF1">
    <property type="entry name" value="ESTERASE ESTD"/>
    <property type="match status" value="1"/>
</dbReference>
<organism evidence="4 5">
    <name type="scientific">Pedobacter ureilyticus</name>
    <dbReference type="NCBI Taxonomy" id="1393051"/>
    <lineage>
        <taxon>Bacteria</taxon>
        <taxon>Pseudomonadati</taxon>
        <taxon>Bacteroidota</taxon>
        <taxon>Sphingobacteriia</taxon>
        <taxon>Sphingobacteriales</taxon>
        <taxon>Sphingobacteriaceae</taxon>
        <taxon>Pedobacter</taxon>
    </lineage>
</organism>